<feature type="compositionally biased region" description="Basic residues" evidence="1">
    <location>
        <begin position="89"/>
        <end position="103"/>
    </location>
</feature>
<protein>
    <submittedName>
        <fullName evidence="2">Uncharacterized protein</fullName>
    </submittedName>
</protein>
<feature type="non-terminal residue" evidence="2">
    <location>
        <position position="1"/>
    </location>
</feature>
<gene>
    <name evidence="2" type="ORF">AVDCRST_MAG67-1525</name>
</gene>
<organism evidence="2">
    <name type="scientific">uncultured Solirubrobacteraceae bacterium</name>
    <dbReference type="NCBI Taxonomy" id="1162706"/>
    <lineage>
        <taxon>Bacteria</taxon>
        <taxon>Bacillati</taxon>
        <taxon>Actinomycetota</taxon>
        <taxon>Thermoleophilia</taxon>
        <taxon>Solirubrobacterales</taxon>
        <taxon>Solirubrobacteraceae</taxon>
        <taxon>environmental samples</taxon>
    </lineage>
</organism>
<feature type="non-terminal residue" evidence="2">
    <location>
        <position position="133"/>
    </location>
</feature>
<evidence type="ECO:0000313" key="2">
    <source>
        <dbReference type="EMBL" id="CAA9494092.1"/>
    </source>
</evidence>
<dbReference type="EMBL" id="CADCVQ010000069">
    <property type="protein sequence ID" value="CAA9494092.1"/>
    <property type="molecule type" value="Genomic_DNA"/>
</dbReference>
<dbReference type="AlphaFoldDB" id="A0A6J4SJS1"/>
<sequence>GRQRARHARARSPQRDLQRDGAHLQGPVRPRPDEDSHAVGRSRRARRHARADLHSGRAQALRHGRARAPARAAPAVSVRRDDGLLRAGRAAHRPHRAGVRERHRHLLRSRQRDVRAAPGRLRRAVARPRRARL</sequence>
<accession>A0A6J4SJS1</accession>
<evidence type="ECO:0000256" key="1">
    <source>
        <dbReference type="SAM" id="MobiDB-lite"/>
    </source>
</evidence>
<feature type="compositionally biased region" description="Basic and acidic residues" evidence="1">
    <location>
        <begin position="13"/>
        <end position="22"/>
    </location>
</feature>
<name>A0A6J4SJS1_9ACTN</name>
<feature type="compositionally biased region" description="Basic residues" evidence="1">
    <location>
        <begin position="1"/>
        <end position="12"/>
    </location>
</feature>
<feature type="compositionally biased region" description="Basic residues" evidence="1">
    <location>
        <begin position="40"/>
        <end position="49"/>
    </location>
</feature>
<proteinExistence type="predicted"/>
<feature type="region of interest" description="Disordered" evidence="1">
    <location>
        <begin position="1"/>
        <end position="103"/>
    </location>
</feature>
<reference evidence="2" key="1">
    <citation type="submission" date="2020-02" db="EMBL/GenBank/DDBJ databases">
        <authorList>
            <person name="Meier V. D."/>
        </authorList>
    </citation>
    <scope>NUCLEOTIDE SEQUENCE</scope>
    <source>
        <strain evidence="2">AVDCRST_MAG67</strain>
    </source>
</reference>